<dbReference type="EMBL" id="JAHUZD010000108">
    <property type="protein sequence ID" value="KAI3404054.1"/>
    <property type="molecule type" value="Genomic_DNA"/>
</dbReference>
<feature type="chain" id="PRO_5042606097" evidence="2">
    <location>
        <begin position="21"/>
        <end position="200"/>
    </location>
</feature>
<feature type="signal peptide" evidence="2">
    <location>
        <begin position="1"/>
        <end position="20"/>
    </location>
</feature>
<evidence type="ECO:0000313" key="4">
    <source>
        <dbReference type="Proteomes" id="UP001202479"/>
    </source>
</evidence>
<gene>
    <name evidence="3" type="ORF">KGF56_003090</name>
</gene>
<name>A0AAI9SWI3_9ASCO</name>
<reference evidence="3" key="1">
    <citation type="journal article" date="2022" name="DNA Res.">
        <title>Genome analysis of five recently described species of the CUG-Ser clade uncovers Candida theae as a new hybrid lineage with pathogenic potential in the Candida parapsilosis species complex.</title>
        <authorList>
            <person name="Mixao V."/>
            <person name="Del Olmo V."/>
            <person name="Hegedusova E."/>
            <person name="Saus E."/>
            <person name="Pryszcz L."/>
            <person name="Cillingova A."/>
            <person name="Nosek J."/>
            <person name="Gabaldon T."/>
        </authorList>
    </citation>
    <scope>NUCLEOTIDE SEQUENCE</scope>
    <source>
        <strain evidence="3">CBS 10844</strain>
    </source>
</reference>
<feature type="region of interest" description="Disordered" evidence="1">
    <location>
        <begin position="82"/>
        <end position="164"/>
    </location>
</feature>
<keyword evidence="2" id="KW-0732">Signal</keyword>
<evidence type="ECO:0000313" key="3">
    <source>
        <dbReference type="EMBL" id="KAI3404054.1"/>
    </source>
</evidence>
<dbReference type="Proteomes" id="UP001202479">
    <property type="component" value="Unassembled WGS sequence"/>
</dbReference>
<dbReference type="AlphaFoldDB" id="A0AAI9SWI3"/>
<sequence>MLSLKLVSLLLVAANSFVRGETEDTTSYDGTTVITTTPSVVATTTIPAVVDVYGDVYIWTNEAGALTSTTLYVTVTREIDATATPAEPSTNDSSASEPTEEPSASANASSGSSQQVPQVTSAVPATTATSTAPLSTTFATPPSSSSSSDVSAVAPNRTTISTDIPDGDYATKTVTTDTILSDGSTAVLELVVLYTAVCNA</sequence>
<accession>A0AAI9SWI3</accession>
<feature type="compositionally biased region" description="Low complexity" evidence="1">
    <location>
        <begin position="93"/>
        <end position="155"/>
    </location>
</feature>
<proteinExistence type="predicted"/>
<comment type="caution">
    <text evidence="3">The sequence shown here is derived from an EMBL/GenBank/DDBJ whole genome shotgun (WGS) entry which is preliminary data.</text>
</comment>
<dbReference type="RefSeq" id="XP_049179799.1">
    <property type="nucleotide sequence ID" value="XM_049324388.1"/>
</dbReference>
<evidence type="ECO:0000256" key="2">
    <source>
        <dbReference type="SAM" id="SignalP"/>
    </source>
</evidence>
<protein>
    <submittedName>
        <fullName evidence="3">Uncharacterized protein</fullName>
    </submittedName>
</protein>
<organism evidence="3 4">
    <name type="scientific">Candida oxycetoniae</name>
    <dbReference type="NCBI Taxonomy" id="497107"/>
    <lineage>
        <taxon>Eukaryota</taxon>
        <taxon>Fungi</taxon>
        <taxon>Dikarya</taxon>
        <taxon>Ascomycota</taxon>
        <taxon>Saccharomycotina</taxon>
        <taxon>Pichiomycetes</taxon>
        <taxon>Debaryomycetaceae</taxon>
        <taxon>Candida/Lodderomyces clade</taxon>
        <taxon>Candida</taxon>
    </lineage>
</organism>
<keyword evidence="4" id="KW-1185">Reference proteome</keyword>
<evidence type="ECO:0000256" key="1">
    <source>
        <dbReference type="SAM" id="MobiDB-lite"/>
    </source>
</evidence>
<dbReference type="GeneID" id="73380707"/>